<dbReference type="RefSeq" id="WP_023123592.1">
    <property type="nucleotide sequence ID" value="NZ_CAADMU010000570.1"/>
</dbReference>
<organism evidence="1">
    <name type="scientific">Pseudomonas aeruginosa</name>
    <dbReference type="NCBI Taxonomy" id="287"/>
    <lineage>
        <taxon>Bacteria</taxon>
        <taxon>Pseudomonadati</taxon>
        <taxon>Pseudomonadota</taxon>
        <taxon>Gammaproteobacteria</taxon>
        <taxon>Pseudomonadales</taxon>
        <taxon>Pseudomonadaceae</taxon>
        <taxon>Pseudomonas</taxon>
    </lineage>
</organism>
<protein>
    <submittedName>
        <fullName evidence="1">Uncharacterized protein</fullName>
    </submittedName>
</protein>
<dbReference type="InterPro" id="IPR021799">
    <property type="entry name" value="PIN-like_prokaryotic"/>
</dbReference>
<dbReference type="EMBL" id="KT454971">
    <property type="protein sequence ID" value="ALI59300.1"/>
    <property type="molecule type" value="Genomic_DNA"/>
</dbReference>
<name>A0A0P0AJ37_PSEAI</name>
<dbReference type="Pfam" id="PF11848">
    <property type="entry name" value="DUF3368"/>
    <property type="match status" value="1"/>
</dbReference>
<gene>
    <name evidence="1" type="ORF">CCBH4851_00600</name>
</gene>
<sequence length="209" mass="22545">MTFSSCLINQRNAIVLDASVIINLLATGYANTILRALATPLYVTDYVVREIEQGAVNGRPEPALLAELISDQVLIVEELAGAALEDFFGMVSGHTSSSLGDGEAATLALAYRNELSAAIDEKKATRVAAERFESLKLITTVDILAYAPVRSSLGNEVLAKATLLALKHARMQVREHQFDWIAQLIGVENVAACPSLKRHIRRGAFALSP</sequence>
<proteinExistence type="predicted"/>
<reference evidence="1" key="1">
    <citation type="submission" date="2015-08" db="EMBL/GenBank/DDBJ databases">
        <title>Pseudomonas aeruginosa strain CCBH4851 chromosome region.</title>
        <authorList>
            <person name="Silveira M.C."/>
            <person name="Carvalho-Assef A.P.D."/>
            <person name="Albano R.M."/>
        </authorList>
    </citation>
    <scope>NUCLEOTIDE SEQUENCE</scope>
    <source>
        <strain evidence="1">CCBH4851</strain>
    </source>
</reference>
<dbReference type="AlphaFoldDB" id="A0A0P0AJ37"/>
<evidence type="ECO:0000313" key="1">
    <source>
        <dbReference type="EMBL" id="ALI59300.1"/>
    </source>
</evidence>
<accession>A0A0P0AJ37</accession>